<dbReference type="InterPro" id="IPR021529">
    <property type="entry name" value="DUF2798"/>
</dbReference>
<feature type="transmembrane region" description="Helical" evidence="1">
    <location>
        <begin position="90"/>
        <end position="111"/>
    </location>
</feature>
<dbReference type="EMBL" id="CP110232">
    <property type="protein sequence ID" value="WEG73094.1"/>
    <property type="molecule type" value="Genomic_DNA"/>
</dbReference>
<dbReference type="KEGG" id="vie:OL234_09010"/>
<evidence type="ECO:0000256" key="1">
    <source>
        <dbReference type="SAM" id="Phobius"/>
    </source>
</evidence>
<proteinExistence type="predicted"/>
<protein>
    <recommendedName>
        <fullName evidence="4">DUF2798 domain-containing protein</fullName>
    </recommendedName>
</protein>
<keyword evidence="1" id="KW-0472">Membrane</keyword>
<gene>
    <name evidence="2" type="ORF">OL234_09010</name>
</gene>
<feature type="transmembrane region" description="Helical" evidence="1">
    <location>
        <begin position="131"/>
        <end position="153"/>
    </location>
</feature>
<evidence type="ECO:0000313" key="3">
    <source>
        <dbReference type="Proteomes" id="UP001179647"/>
    </source>
</evidence>
<reference evidence="2" key="1">
    <citation type="submission" date="2022-10" db="EMBL/GenBank/DDBJ databases">
        <title>Vagococcus sp. isolated from poultry meat.</title>
        <authorList>
            <person name="Johansson P."/>
            <person name="Bjorkroth J."/>
        </authorList>
    </citation>
    <scope>NUCLEOTIDE SEQUENCE</scope>
    <source>
        <strain evidence="2">STAA11</strain>
    </source>
</reference>
<dbReference type="Pfam" id="PF11391">
    <property type="entry name" value="DUF2798"/>
    <property type="match status" value="1"/>
</dbReference>
<organism evidence="2 3">
    <name type="scientific">Vagococcus intermedius</name>
    <dbReference type="NCBI Taxonomy" id="2991418"/>
    <lineage>
        <taxon>Bacteria</taxon>
        <taxon>Bacillati</taxon>
        <taxon>Bacillota</taxon>
        <taxon>Bacilli</taxon>
        <taxon>Lactobacillales</taxon>
        <taxon>Enterococcaceae</taxon>
        <taxon>Vagococcus</taxon>
    </lineage>
</organism>
<dbReference type="Proteomes" id="UP001179647">
    <property type="component" value="Chromosome"/>
</dbReference>
<name>A0AAF0I747_9ENTE</name>
<keyword evidence="1" id="KW-0812">Transmembrane</keyword>
<feature type="transmembrane region" description="Helical" evidence="1">
    <location>
        <begin position="54"/>
        <end position="70"/>
    </location>
</feature>
<evidence type="ECO:0000313" key="2">
    <source>
        <dbReference type="EMBL" id="WEG73094.1"/>
    </source>
</evidence>
<keyword evidence="1" id="KW-1133">Transmembrane helix</keyword>
<dbReference type="RefSeq" id="WP_275468897.1">
    <property type="nucleotide sequence ID" value="NZ_CP110232.1"/>
</dbReference>
<sequence length="156" mass="17843">MLFHMRLPRNTKEFILFLGIISIISVCLIGSLIIGFETGFNLEIWQHSLKRLPFIWLAVVTIVLLVHPLADRLAKKIMAEDDSFNSQMIVTTLCNVLMISILMTIIGTWIGTGTVSLDPLYHFFYKWPRNFAIAFAVEALLAQPIARQVMYLIHTH</sequence>
<evidence type="ECO:0008006" key="4">
    <source>
        <dbReference type="Google" id="ProtNLM"/>
    </source>
</evidence>
<keyword evidence="3" id="KW-1185">Reference proteome</keyword>
<feature type="transmembrane region" description="Helical" evidence="1">
    <location>
        <begin position="14"/>
        <end position="34"/>
    </location>
</feature>
<accession>A0AAF0I747</accession>
<dbReference type="AlphaFoldDB" id="A0AAF0I747"/>